<keyword evidence="1" id="KW-0805">Transcription regulation</keyword>
<dbReference type="OrthoDB" id="9892004at2759"/>
<dbReference type="KEGG" id="ipu:128628806"/>
<dbReference type="RefSeq" id="XP_053543365.1">
    <property type="nucleotide sequence ID" value="XM_053687390.1"/>
</dbReference>
<dbReference type="Pfam" id="PF17721">
    <property type="entry name" value="POU2AF2"/>
    <property type="match status" value="1"/>
</dbReference>
<gene>
    <name evidence="7" type="primary">si:ch211-213d14.1</name>
</gene>
<organism evidence="6 7">
    <name type="scientific">Ictalurus punctatus</name>
    <name type="common">Channel catfish</name>
    <name type="synonym">Silurus punctatus</name>
    <dbReference type="NCBI Taxonomy" id="7998"/>
    <lineage>
        <taxon>Eukaryota</taxon>
        <taxon>Metazoa</taxon>
        <taxon>Chordata</taxon>
        <taxon>Craniata</taxon>
        <taxon>Vertebrata</taxon>
        <taxon>Euteleostomi</taxon>
        <taxon>Actinopterygii</taxon>
        <taxon>Neopterygii</taxon>
        <taxon>Teleostei</taxon>
        <taxon>Ostariophysi</taxon>
        <taxon>Siluriformes</taxon>
        <taxon>Ictaluridae</taxon>
        <taxon>Ictalurus</taxon>
    </lineage>
</organism>
<dbReference type="PANTHER" id="PTHR28376">
    <property type="entry name" value="RGD1562914"/>
    <property type="match status" value="1"/>
</dbReference>
<evidence type="ECO:0000313" key="6">
    <source>
        <dbReference type="Proteomes" id="UP000221080"/>
    </source>
</evidence>
<evidence type="ECO:0000256" key="1">
    <source>
        <dbReference type="ARBA" id="ARBA00023015"/>
    </source>
</evidence>
<sequence>MEAEYSKRVYQGVRVKHTVKDLLAEKRSRQTSGPRYAGVSAQSQLVQMAGSHPLPGYYSMRRPFFSDAEFCSSSKQFSTDIYSSALTGKSFSCDTMPMSTYSSLIDSYYPESFSDYRSAAHSGGGSSIFSSTALGTRLPPFPGDTSHFMLRDSWEQAGMEPTEGLCGNGLAPASVEPSSPSQYRSSSRSSSMGSSQFYSLHTLDDMPYHSSFQLPSSFPCPTYSEHVAKLPALSTEDTENAPSALNDMLPWVKEDATGVWSHCEIRRTF</sequence>
<protein>
    <submittedName>
        <fullName evidence="7">POU class 2 homeobox associating-factor 2</fullName>
    </submittedName>
</protein>
<feature type="region of interest" description="Disordered" evidence="4">
    <location>
        <begin position="161"/>
        <end position="192"/>
    </location>
</feature>
<reference evidence="6" key="1">
    <citation type="journal article" date="2016" name="Nat. Commun.">
        <title>The channel catfish genome sequence provides insights into the evolution of scale formation in teleosts.</title>
        <authorList>
            <person name="Liu Z."/>
            <person name="Liu S."/>
            <person name="Yao J."/>
            <person name="Bao L."/>
            <person name="Zhang J."/>
            <person name="Li Y."/>
            <person name="Jiang C."/>
            <person name="Sun L."/>
            <person name="Wang R."/>
            <person name="Zhang Y."/>
            <person name="Zhou T."/>
            <person name="Zeng Q."/>
            <person name="Fu Q."/>
            <person name="Gao S."/>
            <person name="Li N."/>
            <person name="Koren S."/>
            <person name="Jiang Y."/>
            <person name="Zimin A."/>
            <person name="Xu P."/>
            <person name="Phillippy A.M."/>
            <person name="Geng X."/>
            <person name="Song L."/>
            <person name="Sun F."/>
            <person name="Li C."/>
            <person name="Wang X."/>
            <person name="Chen A."/>
            <person name="Jin Y."/>
            <person name="Yuan Z."/>
            <person name="Yang Y."/>
            <person name="Tan S."/>
            <person name="Peatman E."/>
            <person name="Lu J."/>
            <person name="Qin Z."/>
            <person name="Dunham R."/>
            <person name="Li Z."/>
            <person name="Sonstegard T."/>
            <person name="Feng J."/>
            <person name="Danzmann R.G."/>
            <person name="Schroeder S."/>
            <person name="Scheffler B."/>
            <person name="Duke M.V."/>
            <person name="Ballard L."/>
            <person name="Kucuktas H."/>
            <person name="Kaltenboeck L."/>
            <person name="Liu H."/>
            <person name="Armbruster J."/>
            <person name="Xie Y."/>
            <person name="Kirby M.L."/>
            <person name="Tian Y."/>
            <person name="Flanagan M.E."/>
            <person name="Mu W."/>
            <person name="Waldbieser G.C."/>
        </authorList>
    </citation>
    <scope>NUCLEOTIDE SEQUENCE [LARGE SCALE GENOMIC DNA]</scope>
    <source>
        <strain evidence="6">SDA103</strain>
    </source>
</reference>
<evidence type="ECO:0000259" key="5">
    <source>
        <dbReference type="PROSITE" id="PS52003"/>
    </source>
</evidence>
<dbReference type="InterPro" id="IPR037655">
    <property type="entry name" value="POU2AF2"/>
</dbReference>
<dbReference type="GO" id="GO:0070974">
    <property type="term" value="F:POU domain binding"/>
    <property type="evidence" value="ECO:0007669"/>
    <property type="project" value="InterPro"/>
</dbReference>
<dbReference type="GeneID" id="128628806"/>
<dbReference type="OMA" id="QHRSSGW"/>
<evidence type="ECO:0000256" key="4">
    <source>
        <dbReference type="SAM" id="MobiDB-lite"/>
    </source>
</evidence>
<dbReference type="PANTHER" id="PTHR28376:SF1">
    <property type="entry name" value="POU DOMAIN CLASS 2-ASSOCIATING FACTOR 2"/>
    <property type="match status" value="1"/>
</dbReference>
<evidence type="ECO:0000256" key="2">
    <source>
        <dbReference type="ARBA" id="ARBA00023159"/>
    </source>
</evidence>
<dbReference type="Proteomes" id="UP000221080">
    <property type="component" value="Chromosome 17"/>
</dbReference>
<dbReference type="PROSITE" id="PS52003">
    <property type="entry name" value="OCA"/>
    <property type="match status" value="1"/>
</dbReference>
<dbReference type="GO" id="GO:0043565">
    <property type="term" value="F:sequence-specific DNA binding"/>
    <property type="evidence" value="ECO:0007669"/>
    <property type="project" value="TreeGrafter"/>
</dbReference>
<keyword evidence="2" id="KW-0010">Activator</keyword>
<accession>A0A9F7RE22</accession>
<feature type="domain" description="OCA" evidence="5">
    <location>
        <begin position="7"/>
        <end position="29"/>
    </location>
</feature>
<reference evidence="7" key="2">
    <citation type="submission" date="2025-08" db="UniProtKB">
        <authorList>
            <consortium name="RefSeq"/>
        </authorList>
    </citation>
    <scope>IDENTIFICATION</scope>
    <source>
        <tissue evidence="7">Blood</tissue>
    </source>
</reference>
<dbReference type="AlphaFoldDB" id="A0A9F7RE22"/>
<name>A0A9F7RE22_ICTPU</name>
<evidence type="ECO:0000256" key="3">
    <source>
        <dbReference type="ARBA" id="ARBA00023163"/>
    </source>
</evidence>
<dbReference type="GO" id="GO:0003713">
    <property type="term" value="F:transcription coactivator activity"/>
    <property type="evidence" value="ECO:0007669"/>
    <property type="project" value="TreeGrafter"/>
</dbReference>
<keyword evidence="7" id="KW-0238">DNA-binding</keyword>
<keyword evidence="7" id="KW-0371">Homeobox</keyword>
<feature type="compositionally biased region" description="Low complexity" evidence="4">
    <location>
        <begin position="174"/>
        <end position="192"/>
    </location>
</feature>
<proteinExistence type="predicted"/>
<evidence type="ECO:0000313" key="7">
    <source>
        <dbReference type="RefSeq" id="XP_053543365.1"/>
    </source>
</evidence>
<keyword evidence="6" id="KW-1185">Reference proteome</keyword>
<dbReference type="InterPro" id="IPR047571">
    <property type="entry name" value="OCA"/>
</dbReference>
<keyword evidence="3" id="KW-0804">Transcription</keyword>
<dbReference type="GO" id="GO:0005634">
    <property type="term" value="C:nucleus"/>
    <property type="evidence" value="ECO:0007669"/>
    <property type="project" value="TreeGrafter"/>
</dbReference>